<gene>
    <name evidence="1" type="ORF">CAFE_20800</name>
</gene>
<dbReference type="OrthoDB" id="1859484at2"/>
<accession>A0A6N8I0K1</accession>
<evidence type="ECO:0000313" key="2">
    <source>
        <dbReference type="Proteomes" id="UP000469440"/>
    </source>
</evidence>
<dbReference type="AlphaFoldDB" id="A0A6N8I0K1"/>
<protein>
    <submittedName>
        <fullName evidence="1">Uncharacterized protein</fullName>
    </submittedName>
</protein>
<dbReference type="RefSeq" id="WP_156990612.1">
    <property type="nucleotide sequence ID" value="NZ_VWXL01000053.1"/>
</dbReference>
<sequence>MQLPKDVYFRVVNIAESYYVLLHRLKEMENSVLNGTARKDGQPRGSGISNTTATRAEKIIEKQAECERKVRAIERAWHILGPLYQEFIRMNFFEHQDARELDFPMSLEEKKEVRAFFLIKLAQNLNEI</sequence>
<organism evidence="1 2">
    <name type="scientific">Caproicibacter fermentans</name>
    <dbReference type="NCBI Taxonomy" id="2576756"/>
    <lineage>
        <taxon>Bacteria</taxon>
        <taxon>Bacillati</taxon>
        <taxon>Bacillota</taxon>
        <taxon>Clostridia</taxon>
        <taxon>Eubacteriales</taxon>
        <taxon>Acutalibacteraceae</taxon>
        <taxon>Caproicibacter</taxon>
    </lineage>
</organism>
<keyword evidence="2" id="KW-1185">Reference proteome</keyword>
<dbReference type="EMBL" id="VWXL01000053">
    <property type="protein sequence ID" value="MVB11365.1"/>
    <property type="molecule type" value="Genomic_DNA"/>
</dbReference>
<proteinExistence type="predicted"/>
<reference evidence="1 2" key="1">
    <citation type="submission" date="2019-09" db="EMBL/GenBank/DDBJ databases">
        <title>Genome sequence of Clostridium sp. EA1.</title>
        <authorList>
            <person name="Poehlein A."/>
            <person name="Bengelsdorf F.R."/>
            <person name="Daniel R."/>
        </authorList>
    </citation>
    <scope>NUCLEOTIDE SEQUENCE [LARGE SCALE GENOMIC DNA]</scope>
    <source>
        <strain evidence="1 2">EA1</strain>
    </source>
</reference>
<evidence type="ECO:0000313" key="1">
    <source>
        <dbReference type="EMBL" id="MVB11365.1"/>
    </source>
</evidence>
<name>A0A6N8I0K1_9FIRM</name>
<comment type="caution">
    <text evidence="1">The sequence shown here is derived from an EMBL/GenBank/DDBJ whole genome shotgun (WGS) entry which is preliminary data.</text>
</comment>
<dbReference type="Proteomes" id="UP000469440">
    <property type="component" value="Unassembled WGS sequence"/>
</dbReference>